<proteinExistence type="predicted"/>
<dbReference type="Gene3D" id="1.10.8.430">
    <property type="entry name" value="Helical domain of apoptotic protease-activating factors"/>
    <property type="match status" value="1"/>
</dbReference>
<dbReference type="PRINTS" id="PR00364">
    <property type="entry name" value="DISEASERSIST"/>
</dbReference>
<dbReference type="Gene3D" id="3.40.50.300">
    <property type="entry name" value="P-loop containing nucleotide triphosphate hydrolases"/>
    <property type="match status" value="1"/>
</dbReference>
<dbReference type="FunFam" id="3.40.50.10140:FF:000007">
    <property type="entry name" value="Disease resistance protein (TIR-NBS-LRR class)"/>
    <property type="match status" value="1"/>
</dbReference>
<protein>
    <recommendedName>
        <fullName evidence="6">TIR domain-containing protein</fullName>
    </recommendedName>
</protein>
<dbReference type="Gene3D" id="3.40.50.10140">
    <property type="entry name" value="Toll/interleukin-1 receptor homology (TIR) domain"/>
    <property type="match status" value="1"/>
</dbReference>
<keyword evidence="8" id="KW-1185">Reference proteome</keyword>
<dbReference type="OrthoDB" id="674604at2759"/>
<gene>
    <name evidence="7" type="primary">Vigan.11G068800</name>
    <name evidence="7" type="ORF">VIGAN_11068800</name>
</gene>
<dbReference type="PANTHER" id="PTHR11017:SF431">
    <property type="entry name" value="ADP-RIBOSYL CYCLASE_CYCLIC ADP-RIBOSE HYDROLASE"/>
    <property type="match status" value="1"/>
</dbReference>
<dbReference type="Proteomes" id="UP000291084">
    <property type="component" value="Chromosome 11"/>
</dbReference>
<dbReference type="InterPro" id="IPR000157">
    <property type="entry name" value="TIR_dom"/>
</dbReference>
<dbReference type="SUPFAM" id="SSF52200">
    <property type="entry name" value="Toll/Interleukin receptor TIR domain"/>
    <property type="match status" value="1"/>
</dbReference>
<dbReference type="PROSITE" id="PS50104">
    <property type="entry name" value="TIR"/>
    <property type="match status" value="1"/>
</dbReference>
<evidence type="ECO:0000256" key="4">
    <source>
        <dbReference type="ARBA" id="ARBA00023027"/>
    </source>
</evidence>
<dbReference type="SMART" id="SM00255">
    <property type="entry name" value="TIR"/>
    <property type="match status" value="1"/>
</dbReference>
<evidence type="ECO:0000313" key="7">
    <source>
        <dbReference type="EMBL" id="BAU01450.1"/>
    </source>
</evidence>
<keyword evidence="5" id="KW-0812">Transmembrane</keyword>
<keyword evidence="3" id="KW-0611">Plant defense</keyword>
<sequence>MATLSSRRFTYDVFLSFRGEDTRYGFTGNLYRALCDRGLHTFIDDDKLQSGDEITPALLKAIEESRIAIVVLSHNYASSSLCLDELTTILHCQSEGLLVIPVFYKVDPSYVRHQKGTYEEALAKHQKRFKAQKEKLQKWKIALRQVADFSGYHFKDGHEYQYEFTERIVERVSREINRAPLHVADYPVGLLSQVLQVKKLLDVGSDDVVHMIGIHGMGGLGKTTLSLAVYNLIADDFDSSCFLQNVREESNKHGLKHLQTVLLSELLGEKDINLASVQRGISVIQQRLGRKKVLLILDDVDNRKQLQAFAGRSDWFAPGSRVIVTTRDEQLLKCHEIERTYEVKELKKNDSLQLLIWNAFKREKVDPSYEDVLKRVVTYASGLPLALEVIGSNLVGKSVEEWESAIEHYKRIPNGEIIEILKVSFDALGEEEKNVFLDIACCLKGISLKEVEQILGVLYDNNMKHHIGVLVKKSLIKVGRERFNVIEMHDLIEDMGRQIDLQKSPKEVGKRRRLWLGKDIIHVLKDNKGTSETEIICLDLSISEKEETIEWNANAFRRMKNLKILIIRNGKFSKGPNYFPESLRVLEWHGYPSNCLPSNFDPNKLVTCKLPHSYFTSFGFLGSSKKFENLTVLNFDECKFLTQTPDMSDFGNLEEVSFKDCESLVKVHDSVGFMSKLKILNAEGCIKLMSFPPLNLPTLERLELSYCSNLEKFPEILGKMGNIRVLELEELPIKELPVSFQNLIGLEDLFLSCEIVHLPSSIATMPNLFDFSVTNCKGWQWVKSENAEDNLGSVVPSKVDWFSALSCNLDDDFFSAGFMRLAQVRSLFLRYNNFTHLPECIKEFHNLFTLDVSHCKHLQEIRGFPPKLKLFKAINCISLTSSSLSMLLNKQLHEARKTEFWFPGASFPEWVDLQSSGPSCSFWFRNKFPAKVLSLLIAPVGDKDEFGFIRPMVFIDGKVQESRAFYFEEIERMFDFDQTYLFDLRKLPIYMNLFDLPLEKEWKHVKVTYEGVIETSIVKATGIHIFKEENSMEDIRFDDPCTNNKLDKDLNASPSQNHLLRTIGFFMCKFFIGLFLFLFGAFIFYYIYRPQHQPN</sequence>
<dbReference type="Pfam" id="PF23282">
    <property type="entry name" value="WHD_ROQ1"/>
    <property type="match status" value="1"/>
</dbReference>
<name>A0A0S3T860_PHAAN</name>
<evidence type="ECO:0000256" key="2">
    <source>
        <dbReference type="ARBA" id="ARBA00022737"/>
    </source>
</evidence>
<dbReference type="InterPro" id="IPR044974">
    <property type="entry name" value="Disease_R_plants"/>
</dbReference>
<reference evidence="7 8" key="1">
    <citation type="journal article" date="2015" name="Sci. Rep.">
        <title>The power of single molecule real-time sequencing technology in the de novo assembly of a eukaryotic genome.</title>
        <authorList>
            <person name="Sakai H."/>
            <person name="Naito K."/>
            <person name="Ogiso-Tanaka E."/>
            <person name="Takahashi Y."/>
            <person name="Iseki K."/>
            <person name="Muto C."/>
            <person name="Satou K."/>
            <person name="Teruya K."/>
            <person name="Shiroma A."/>
            <person name="Shimoji M."/>
            <person name="Hirano T."/>
            <person name="Itoh T."/>
            <person name="Kaga A."/>
            <person name="Tomooka N."/>
        </authorList>
    </citation>
    <scope>NUCLEOTIDE SEQUENCE [LARGE SCALE GENOMIC DNA]</scope>
    <source>
        <strain evidence="8">cv. Shumari</strain>
    </source>
</reference>
<dbReference type="Pfam" id="PF23286">
    <property type="entry name" value="LRR_13"/>
    <property type="match status" value="1"/>
</dbReference>
<feature type="domain" description="TIR" evidence="6">
    <location>
        <begin position="9"/>
        <end position="176"/>
    </location>
</feature>
<evidence type="ECO:0000256" key="1">
    <source>
        <dbReference type="ARBA" id="ARBA00022614"/>
    </source>
</evidence>
<keyword evidence="5" id="KW-1133">Transmembrane helix</keyword>
<organism evidence="7 8">
    <name type="scientific">Vigna angularis var. angularis</name>
    <dbReference type="NCBI Taxonomy" id="157739"/>
    <lineage>
        <taxon>Eukaryota</taxon>
        <taxon>Viridiplantae</taxon>
        <taxon>Streptophyta</taxon>
        <taxon>Embryophyta</taxon>
        <taxon>Tracheophyta</taxon>
        <taxon>Spermatophyta</taxon>
        <taxon>Magnoliopsida</taxon>
        <taxon>eudicotyledons</taxon>
        <taxon>Gunneridae</taxon>
        <taxon>Pentapetalae</taxon>
        <taxon>rosids</taxon>
        <taxon>fabids</taxon>
        <taxon>Fabales</taxon>
        <taxon>Fabaceae</taxon>
        <taxon>Papilionoideae</taxon>
        <taxon>50 kb inversion clade</taxon>
        <taxon>NPAAA clade</taxon>
        <taxon>indigoferoid/millettioid clade</taxon>
        <taxon>Phaseoleae</taxon>
        <taxon>Vigna</taxon>
    </lineage>
</organism>
<dbReference type="AlphaFoldDB" id="A0A0S3T860"/>
<dbReference type="InterPro" id="IPR027417">
    <property type="entry name" value="P-loop_NTPase"/>
</dbReference>
<accession>A0A0S3T860</accession>
<dbReference type="Pfam" id="PF00931">
    <property type="entry name" value="NB-ARC"/>
    <property type="match status" value="1"/>
</dbReference>
<feature type="transmembrane region" description="Helical" evidence="5">
    <location>
        <begin position="1063"/>
        <end position="1088"/>
    </location>
</feature>
<keyword evidence="4" id="KW-0520">NAD</keyword>
<dbReference type="Pfam" id="PF01582">
    <property type="entry name" value="TIR"/>
    <property type="match status" value="1"/>
</dbReference>
<dbReference type="InterPro" id="IPR036390">
    <property type="entry name" value="WH_DNA-bd_sf"/>
</dbReference>
<dbReference type="PANTHER" id="PTHR11017">
    <property type="entry name" value="LEUCINE-RICH REPEAT-CONTAINING PROTEIN"/>
    <property type="match status" value="1"/>
</dbReference>
<dbReference type="InterPro" id="IPR058192">
    <property type="entry name" value="WHD_ROQ1-like"/>
</dbReference>
<dbReference type="GO" id="GO:0043531">
    <property type="term" value="F:ADP binding"/>
    <property type="evidence" value="ECO:0007669"/>
    <property type="project" value="InterPro"/>
</dbReference>
<dbReference type="InterPro" id="IPR035897">
    <property type="entry name" value="Toll_tir_struct_dom_sf"/>
</dbReference>
<dbReference type="InterPro" id="IPR042197">
    <property type="entry name" value="Apaf_helical"/>
</dbReference>
<keyword evidence="1" id="KW-0433">Leucine-rich repeat</keyword>
<dbReference type="GO" id="GO:0006952">
    <property type="term" value="P:defense response"/>
    <property type="evidence" value="ECO:0007669"/>
    <property type="project" value="UniProtKB-KW"/>
</dbReference>
<keyword evidence="2" id="KW-0677">Repeat</keyword>
<dbReference type="Gene3D" id="3.80.10.10">
    <property type="entry name" value="Ribonuclease Inhibitor"/>
    <property type="match status" value="2"/>
</dbReference>
<dbReference type="EMBL" id="AP015044">
    <property type="protein sequence ID" value="BAU01450.1"/>
    <property type="molecule type" value="Genomic_DNA"/>
</dbReference>
<dbReference type="GO" id="GO:0007165">
    <property type="term" value="P:signal transduction"/>
    <property type="evidence" value="ECO:0007669"/>
    <property type="project" value="InterPro"/>
</dbReference>
<dbReference type="InterPro" id="IPR002182">
    <property type="entry name" value="NB-ARC"/>
</dbReference>
<dbReference type="InterPro" id="IPR058546">
    <property type="entry name" value="RPS4B/Roq1-like_LRR"/>
</dbReference>
<dbReference type="SUPFAM" id="SSF52058">
    <property type="entry name" value="L domain-like"/>
    <property type="match status" value="1"/>
</dbReference>
<keyword evidence="5" id="KW-0472">Membrane</keyword>
<dbReference type="SUPFAM" id="SSF46785">
    <property type="entry name" value="Winged helix' DNA-binding domain"/>
    <property type="match status" value="1"/>
</dbReference>
<evidence type="ECO:0000313" key="8">
    <source>
        <dbReference type="Proteomes" id="UP000291084"/>
    </source>
</evidence>
<evidence type="ECO:0000256" key="3">
    <source>
        <dbReference type="ARBA" id="ARBA00022821"/>
    </source>
</evidence>
<dbReference type="SUPFAM" id="SSF52540">
    <property type="entry name" value="P-loop containing nucleoside triphosphate hydrolases"/>
    <property type="match status" value="1"/>
</dbReference>
<dbReference type="InterPro" id="IPR032675">
    <property type="entry name" value="LRR_dom_sf"/>
</dbReference>
<evidence type="ECO:0000256" key="5">
    <source>
        <dbReference type="SAM" id="Phobius"/>
    </source>
</evidence>
<evidence type="ECO:0000259" key="6">
    <source>
        <dbReference type="PROSITE" id="PS50104"/>
    </source>
</evidence>